<keyword evidence="2" id="KW-1185">Reference proteome</keyword>
<gene>
    <name evidence="1" type="ORF">A8709_18240</name>
</gene>
<sequence length="61" mass="6871">MIELTGNASSFSNIEKGKFVHSSDFEGYIEYQSSEEAKSKTGFQMIKDDDGIWNVSFTPIQ</sequence>
<organism evidence="1 2">
    <name type="scientific">Paenibacillus pectinilyticus</name>
    <dbReference type="NCBI Taxonomy" id="512399"/>
    <lineage>
        <taxon>Bacteria</taxon>
        <taxon>Bacillati</taxon>
        <taxon>Bacillota</taxon>
        <taxon>Bacilli</taxon>
        <taxon>Bacillales</taxon>
        <taxon>Paenibacillaceae</taxon>
        <taxon>Paenibacillus</taxon>
    </lineage>
</organism>
<dbReference type="STRING" id="512399.A8709_18240"/>
<name>A0A1C0ZZG2_9BACL</name>
<reference evidence="2" key="1">
    <citation type="submission" date="2016-05" db="EMBL/GenBank/DDBJ databases">
        <title>Paenibacillus oryzae. sp. nov., isolated from the rice root.</title>
        <authorList>
            <person name="Zhang J."/>
            <person name="Zhang X."/>
        </authorList>
    </citation>
    <scope>NUCLEOTIDE SEQUENCE [LARGE SCALE GENOMIC DNA]</scope>
    <source>
        <strain evidence="2">KCTC13222</strain>
    </source>
</reference>
<dbReference type="Proteomes" id="UP000093309">
    <property type="component" value="Unassembled WGS sequence"/>
</dbReference>
<comment type="caution">
    <text evidence="1">The sequence shown here is derived from an EMBL/GenBank/DDBJ whole genome shotgun (WGS) entry which is preliminary data.</text>
</comment>
<evidence type="ECO:0000313" key="1">
    <source>
        <dbReference type="EMBL" id="OCT13536.1"/>
    </source>
</evidence>
<dbReference type="EMBL" id="LYPC01000022">
    <property type="protein sequence ID" value="OCT13536.1"/>
    <property type="molecule type" value="Genomic_DNA"/>
</dbReference>
<dbReference type="AlphaFoldDB" id="A0A1C0ZZG2"/>
<accession>A0A1C0ZZG2</accession>
<dbReference type="RefSeq" id="WP_065853598.1">
    <property type="nucleotide sequence ID" value="NZ_LYPC01000022.1"/>
</dbReference>
<proteinExistence type="predicted"/>
<evidence type="ECO:0000313" key="2">
    <source>
        <dbReference type="Proteomes" id="UP000093309"/>
    </source>
</evidence>
<protein>
    <submittedName>
        <fullName evidence="1">Uncharacterized protein</fullName>
    </submittedName>
</protein>
<dbReference type="OrthoDB" id="2990745at2"/>